<dbReference type="STRING" id="1798325.A2834_04520"/>
<gene>
    <name evidence="1" type="ORF">A2834_04520</name>
</gene>
<protein>
    <recommendedName>
        <fullName evidence="3">Penicillin-binding C-terminal domain-containing protein</fullName>
    </recommendedName>
</protein>
<reference evidence="1 2" key="1">
    <citation type="journal article" date="2016" name="Nat. Commun.">
        <title>Thousands of microbial genomes shed light on interconnected biogeochemical processes in an aquifer system.</title>
        <authorList>
            <person name="Anantharaman K."/>
            <person name="Brown C.T."/>
            <person name="Hug L.A."/>
            <person name="Sharon I."/>
            <person name="Castelle C.J."/>
            <person name="Probst A.J."/>
            <person name="Thomas B.C."/>
            <person name="Singh A."/>
            <person name="Wilkins M.J."/>
            <person name="Karaoz U."/>
            <person name="Brodie E.L."/>
            <person name="Williams K.H."/>
            <person name="Hubbard S.S."/>
            <person name="Banfield J.F."/>
        </authorList>
    </citation>
    <scope>NUCLEOTIDE SEQUENCE [LARGE SCALE GENOMIC DNA]</scope>
</reference>
<dbReference type="InterPro" id="IPR013783">
    <property type="entry name" value="Ig-like_fold"/>
</dbReference>
<comment type="caution">
    <text evidence="1">The sequence shown here is derived from an EMBL/GenBank/DDBJ whole genome shotgun (WGS) entry which is preliminary data.</text>
</comment>
<accession>A0A1F5VJB2</accession>
<proteinExistence type="predicted"/>
<evidence type="ECO:0008006" key="3">
    <source>
        <dbReference type="Google" id="ProtNLM"/>
    </source>
</evidence>
<organism evidence="1 2">
    <name type="scientific">Candidatus Giovannonibacteria bacterium RIFCSPHIGHO2_01_FULL_45_23</name>
    <dbReference type="NCBI Taxonomy" id="1798325"/>
    <lineage>
        <taxon>Bacteria</taxon>
        <taxon>Candidatus Giovannoniibacteriota</taxon>
    </lineage>
</organism>
<name>A0A1F5VJB2_9BACT</name>
<dbReference type="Proteomes" id="UP000179251">
    <property type="component" value="Unassembled WGS sequence"/>
</dbReference>
<dbReference type="Gene3D" id="2.60.40.10">
    <property type="entry name" value="Immunoglobulins"/>
    <property type="match status" value="1"/>
</dbReference>
<evidence type="ECO:0000313" key="1">
    <source>
        <dbReference type="EMBL" id="OGF63549.1"/>
    </source>
</evidence>
<dbReference type="EMBL" id="MFHD01000001">
    <property type="protein sequence ID" value="OGF63549.1"/>
    <property type="molecule type" value="Genomic_DNA"/>
</dbReference>
<sequence>MIMHIRRWIFLGIVILAAGYFFYEARGVIFAPKLEIFEPKDGAVINSSRLHVAGRTEPMLKVWIGGREAQADERGIFEDDIPVWPGYNQIGISVRDKFGNETRKVLRVVVE</sequence>
<evidence type="ECO:0000313" key="2">
    <source>
        <dbReference type="Proteomes" id="UP000179251"/>
    </source>
</evidence>
<dbReference type="AlphaFoldDB" id="A0A1F5VJB2"/>